<keyword evidence="4 5" id="KW-0413">Isomerase</keyword>
<feature type="domain" description="Alanine racemase C-terminal" evidence="8">
    <location>
        <begin position="676"/>
        <end position="800"/>
    </location>
</feature>
<dbReference type="Pfam" id="PF00842">
    <property type="entry name" value="Ala_racemase_C"/>
    <property type="match status" value="1"/>
</dbReference>
<dbReference type="Gene3D" id="2.40.37.10">
    <property type="entry name" value="Lyase, Ornithine Decarboxylase, Chain A, domain 1"/>
    <property type="match status" value="1"/>
</dbReference>
<dbReference type="GO" id="GO:0005524">
    <property type="term" value="F:ATP binding"/>
    <property type="evidence" value="ECO:0007669"/>
    <property type="project" value="InterPro"/>
</dbReference>
<comment type="catalytic activity">
    <reaction evidence="1 5">
        <text>L-alanine = D-alanine</text>
        <dbReference type="Rhea" id="RHEA:20249"/>
        <dbReference type="ChEBI" id="CHEBI:57416"/>
        <dbReference type="ChEBI" id="CHEBI:57972"/>
        <dbReference type="EC" id="5.1.1.1"/>
    </reaction>
</comment>
<dbReference type="Gene3D" id="3.40.1390.10">
    <property type="entry name" value="MurE/MurF, N-terminal domain"/>
    <property type="match status" value="1"/>
</dbReference>
<dbReference type="FunFam" id="3.20.20.10:FF:000002">
    <property type="entry name" value="Alanine racemase"/>
    <property type="match status" value="1"/>
</dbReference>
<dbReference type="STRING" id="156994.SAMN04488028_101709"/>
<dbReference type="InterPro" id="IPR009006">
    <property type="entry name" value="Ala_racemase/Decarboxylase_C"/>
</dbReference>
<dbReference type="Pfam" id="PF01168">
    <property type="entry name" value="Ala_racemase_N"/>
    <property type="match status" value="1"/>
</dbReference>
<dbReference type="InterPro" id="IPR036565">
    <property type="entry name" value="Mur-like_cat_sf"/>
</dbReference>
<dbReference type="Pfam" id="PF01225">
    <property type="entry name" value="Mur_ligase"/>
    <property type="match status" value="1"/>
</dbReference>
<evidence type="ECO:0000256" key="2">
    <source>
        <dbReference type="ARBA" id="ARBA00001933"/>
    </source>
</evidence>
<dbReference type="PANTHER" id="PTHR30511:SF0">
    <property type="entry name" value="ALANINE RACEMASE, CATABOLIC-RELATED"/>
    <property type="match status" value="1"/>
</dbReference>
<dbReference type="HAMAP" id="MF_01201">
    <property type="entry name" value="Ala_racemase"/>
    <property type="match status" value="1"/>
</dbReference>
<dbReference type="InterPro" id="IPR035911">
    <property type="entry name" value="MurE/MurF_N"/>
</dbReference>
<dbReference type="InterPro" id="IPR029066">
    <property type="entry name" value="PLP-binding_barrel"/>
</dbReference>
<dbReference type="GO" id="GO:0008784">
    <property type="term" value="F:alanine racemase activity"/>
    <property type="evidence" value="ECO:0007669"/>
    <property type="project" value="UniProtKB-UniRule"/>
</dbReference>
<keyword evidence="3 5" id="KW-0663">Pyridoxal phosphate</keyword>
<dbReference type="InterPro" id="IPR000713">
    <property type="entry name" value="Mur_ligase_N"/>
</dbReference>
<dbReference type="SUPFAM" id="SSF53244">
    <property type="entry name" value="MurD-like peptide ligases, peptide-binding domain"/>
    <property type="match status" value="1"/>
</dbReference>
<feature type="active site" description="Proton acceptor; specific for D-alanine" evidence="5">
    <location>
        <position position="472"/>
    </location>
</feature>
<dbReference type="SUPFAM" id="SSF53623">
    <property type="entry name" value="MurD-like peptide ligases, catalytic domain"/>
    <property type="match status" value="1"/>
</dbReference>
<protein>
    <recommendedName>
        <fullName evidence="5">Alanine racemase</fullName>
        <ecNumber evidence="5">5.1.1.1</ecNumber>
    </recommendedName>
</protein>
<dbReference type="AlphaFoldDB" id="A0A1M6KU17"/>
<dbReference type="EC" id="5.1.1.1" evidence="5"/>
<dbReference type="Gene3D" id="3.20.20.10">
    <property type="entry name" value="Alanine racemase"/>
    <property type="match status" value="1"/>
</dbReference>
<proteinExistence type="inferred from homology"/>
<comment type="similarity">
    <text evidence="5">Belongs to the alanine racemase family.</text>
</comment>
<comment type="cofactor">
    <cofactor evidence="2 5 6">
        <name>pyridoxal 5'-phosphate</name>
        <dbReference type="ChEBI" id="CHEBI:597326"/>
    </cofactor>
</comment>
<dbReference type="GO" id="GO:0005829">
    <property type="term" value="C:cytosol"/>
    <property type="evidence" value="ECO:0007669"/>
    <property type="project" value="TreeGrafter"/>
</dbReference>
<dbReference type="SMART" id="SM01005">
    <property type="entry name" value="Ala_racemase_C"/>
    <property type="match status" value="1"/>
</dbReference>
<evidence type="ECO:0000256" key="5">
    <source>
        <dbReference type="HAMAP-Rule" id="MF_01201"/>
    </source>
</evidence>
<dbReference type="CDD" id="cd00430">
    <property type="entry name" value="PLPDE_III_AR"/>
    <property type="match status" value="1"/>
</dbReference>
<dbReference type="InterPro" id="IPR001608">
    <property type="entry name" value="Ala_racemase_N"/>
</dbReference>
<dbReference type="PRINTS" id="PR00992">
    <property type="entry name" value="ALARACEMASE"/>
</dbReference>
<dbReference type="SUPFAM" id="SSF50621">
    <property type="entry name" value="Alanine racemase C-terminal domain-like"/>
    <property type="match status" value="1"/>
</dbReference>
<keyword evidence="10" id="KW-1185">Reference proteome</keyword>
<dbReference type="Proteomes" id="UP000184474">
    <property type="component" value="Unassembled WGS sequence"/>
</dbReference>
<dbReference type="SUPFAM" id="SSF63418">
    <property type="entry name" value="MurE/MurF N-terminal domain"/>
    <property type="match status" value="1"/>
</dbReference>
<dbReference type="NCBIfam" id="NF008897">
    <property type="entry name" value="PRK11930.1"/>
    <property type="match status" value="1"/>
</dbReference>
<dbReference type="GO" id="GO:0030632">
    <property type="term" value="P:D-alanine biosynthetic process"/>
    <property type="evidence" value="ECO:0007669"/>
    <property type="project" value="UniProtKB-UniRule"/>
</dbReference>
<dbReference type="Gene3D" id="3.40.1190.10">
    <property type="entry name" value="Mur-like, catalytic domain"/>
    <property type="match status" value="1"/>
</dbReference>
<name>A0A1M6KU17_REIAG</name>
<sequence>MKFTELEKIGKGKITKLSRDAEIKELVTDTRNISIRSGVLFFAIEGINHDGHEFVQEAYDKGVRCFVVEKEIKLPDDVNILEVRHSLSVMQWIVTYHRLLFTYPVIGITGSNGKTIVKEWLAQLLDYKFKIVKSPKSYNSQLGVPLSVWQMSDQHNLGIFEAGISERGEMARLEPMIKPTLGVFTNIGEAHNAGFESLQQKANEKAQLFAGCQKVIYSAAYPEIEQALESVFSADTELIPWTVERQEKGVVEMIIGEQILSLRLKFSDPASIENSLQCAAVLHVMGFGVEMIQTRLDTLSSVKMRLEMKQAVNRSYVIDDTYNNDLYGLEVALDFLHRQNQKSKKTVILSDLYQTGLSSDALYQRIDDLMRNLNIHRLIGVGTEISEARGLFHTQAEFFASTDAFLSSDFQVQDEIVLVKGARDFQFERVVERLEYKAHGTIMEINMESLTNNLNYYRARLRPEVKLMVMVKAFAYGGGNFEIANLLQFHKVDYLGVAYTDEAVELRKSGIHLPIMIMNASPDSFRFLKEYNLEPEIYSLEQLFDFNDFFEGEEQVPAIHIKLETGMNRLGFKSEELKRLVEVLKLHKRIKVKSIFSHLAGSEDPRHRDFTLKQGRVFEEMSDLVMKALWYKPLRHLVNTAGIDNYKAFHFDMVRLGIGLYGFDPVMSEEQKLSIVSTLKAHVSQVKHIKEGESVGYGRLGFAKRDMKIAIVPIGYADGYARAFGNGVGKMSIAGQWVPTIGNVCMDMTMLDVSAVEIKTGDEVVVFGESPTIQDLASWVGTIPYEILTSISQRVKRTYVSG</sequence>
<evidence type="ECO:0000313" key="9">
    <source>
        <dbReference type="EMBL" id="SHJ62467.1"/>
    </source>
</evidence>
<evidence type="ECO:0000256" key="3">
    <source>
        <dbReference type="ARBA" id="ARBA00022898"/>
    </source>
</evidence>
<feature type="binding site" evidence="5 7">
    <location>
        <position position="746"/>
    </location>
    <ligand>
        <name>substrate</name>
    </ligand>
</feature>
<dbReference type="UniPathway" id="UPA00042">
    <property type="reaction ID" value="UER00497"/>
</dbReference>
<evidence type="ECO:0000313" key="10">
    <source>
        <dbReference type="Proteomes" id="UP000184474"/>
    </source>
</evidence>
<reference evidence="10" key="1">
    <citation type="submission" date="2016-11" db="EMBL/GenBank/DDBJ databases">
        <authorList>
            <person name="Varghese N."/>
            <person name="Submissions S."/>
        </authorList>
    </citation>
    <scope>NUCLEOTIDE SEQUENCE [LARGE SCALE GENOMIC DNA]</scope>
    <source>
        <strain evidence="10">DSM 26134</strain>
    </source>
</reference>
<dbReference type="InterPro" id="IPR013221">
    <property type="entry name" value="Mur_ligase_cen"/>
</dbReference>
<feature type="binding site" evidence="5 7">
    <location>
        <position position="569"/>
    </location>
    <ligand>
        <name>substrate</name>
    </ligand>
</feature>
<organism evidence="9 10">
    <name type="scientific">Reichenbachiella agariperforans</name>
    <dbReference type="NCBI Taxonomy" id="156994"/>
    <lineage>
        <taxon>Bacteria</taxon>
        <taxon>Pseudomonadati</taxon>
        <taxon>Bacteroidota</taxon>
        <taxon>Cytophagia</taxon>
        <taxon>Cytophagales</taxon>
        <taxon>Reichenbachiellaceae</taxon>
        <taxon>Reichenbachiella</taxon>
    </lineage>
</organism>
<comment type="pathway">
    <text evidence="5">Amino-acid biosynthesis; D-alanine biosynthesis; D-alanine from L-alanine: step 1/1.</text>
</comment>
<dbReference type="EMBL" id="FRAA01000001">
    <property type="protein sequence ID" value="SHJ62467.1"/>
    <property type="molecule type" value="Genomic_DNA"/>
</dbReference>
<dbReference type="NCBIfam" id="TIGR00492">
    <property type="entry name" value="alr"/>
    <property type="match status" value="1"/>
</dbReference>
<evidence type="ECO:0000256" key="7">
    <source>
        <dbReference type="PIRSR" id="PIRSR600821-52"/>
    </source>
</evidence>
<dbReference type="RefSeq" id="WP_073119440.1">
    <property type="nucleotide sequence ID" value="NZ_FRAA01000001.1"/>
</dbReference>
<dbReference type="GO" id="GO:0030170">
    <property type="term" value="F:pyridoxal phosphate binding"/>
    <property type="evidence" value="ECO:0007669"/>
    <property type="project" value="UniProtKB-UniRule"/>
</dbReference>
<evidence type="ECO:0000256" key="6">
    <source>
        <dbReference type="PIRSR" id="PIRSR600821-50"/>
    </source>
</evidence>
<dbReference type="PANTHER" id="PTHR30511">
    <property type="entry name" value="ALANINE RACEMASE"/>
    <property type="match status" value="1"/>
</dbReference>
<feature type="active site" description="Proton acceptor; specific for L-alanine" evidence="5">
    <location>
        <position position="697"/>
    </location>
</feature>
<evidence type="ECO:0000259" key="8">
    <source>
        <dbReference type="SMART" id="SM01005"/>
    </source>
</evidence>
<dbReference type="InterPro" id="IPR011079">
    <property type="entry name" value="Ala_racemase_C"/>
</dbReference>
<accession>A0A1M6KU17</accession>
<comment type="function">
    <text evidence="5">Catalyzes the interconversion of L-alanine and D-alanine. May also act on other amino acids.</text>
</comment>
<feature type="modified residue" description="N6-(pyridoxal phosphate)lysine" evidence="5 6">
    <location>
        <position position="472"/>
    </location>
</feature>
<evidence type="ECO:0000256" key="4">
    <source>
        <dbReference type="ARBA" id="ARBA00023235"/>
    </source>
</evidence>
<dbReference type="InterPro" id="IPR000821">
    <property type="entry name" value="Ala_racemase"/>
</dbReference>
<dbReference type="Gene3D" id="3.90.190.20">
    <property type="entry name" value="Mur ligase, C-terminal domain"/>
    <property type="match status" value="1"/>
</dbReference>
<dbReference type="SUPFAM" id="SSF51419">
    <property type="entry name" value="PLP-binding barrel"/>
    <property type="match status" value="1"/>
</dbReference>
<keyword evidence="9" id="KW-0436">Ligase</keyword>
<dbReference type="GO" id="GO:0016881">
    <property type="term" value="F:acid-amino acid ligase activity"/>
    <property type="evidence" value="ECO:0007669"/>
    <property type="project" value="InterPro"/>
</dbReference>
<dbReference type="Pfam" id="PF08245">
    <property type="entry name" value="Mur_ligase_M"/>
    <property type="match status" value="1"/>
</dbReference>
<evidence type="ECO:0000256" key="1">
    <source>
        <dbReference type="ARBA" id="ARBA00000316"/>
    </source>
</evidence>
<gene>
    <name evidence="9" type="ORF">SAMN04488028_101709</name>
</gene>
<dbReference type="InterPro" id="IPR036615">
    <property type="entry name" value="Mur_ligase_C_dom_sf"/>
</dbReference>